<gene>
    <name evidence="2" type="ORF">G7Y89_g15709</name>
</gene>
<dbReference type="AlphaFoldDB" id="A0A8H4VJQ4"/>
<feature type="region of interest" description="Disordered" evidence="1">
    <location>
        <begin position="1"/>
        <end position="50"/>
    </location>
</feature>
<name>A0A8H4VJQ4_9HELO</name>
<protein>
    <submittedName>
        <fullName evidence="2">Uncharacterized protein</fullName>
    </submittedName>
</protein>
<sequence length="179" mass="20275">MADTLPPSDLSPEESKSRKRKRDSDSPTPLSNNLHSAKARARYAKMKKDPVQARLQKAITNDNSAKKVLKGKLYSAEWFKKLPAAEQTTVFQARWLDKYGERTREGKSRSAVEKELGLGIYANDPAKAKFDDGDPQWIPAKFKRDDVDDEIEQELLARFDDIAIGEDQKEDIPDVVIEV</sequence>
<organism evidence="2 3">
    <name type="scientific">Cudoniella acicularis</name>
    <dbReference type="NCBI Taxonomy" id="354080"/>
    <lineage>
        <taxon>Eukaryota</taxon>
        <taxon>Fungi</taxon>
        <taxon>Dikarya</taxon>
        <taxon>Ascomycota</taxon>
        <taxon>Pezizomycotina</taxon>
        <taxon>Leotiomycetes</taxon>
        <taxon>Helotiales</taxon>
        <taxon>Tricladiaceae</taxon>
        <taxon>Cudoniella</taxon>
    </lineage>
</organism>
<keyword evidence="3" id="KW-1185">Reference proteome</keyword>
<evidence type="ECO:0000313" key="2">
    <source>
        <dbReference type="EMBL" id="KAF4610409.1"/>
    </source>
</evidence>
<accession>A0A8H4VJQ4</accession>
<reference evidence="2 3" key="1">
    <citation type="submission" date="2020-03" db="EMBL/GenBank/DDBJ databases">
        <title>Draft Genome Sequence of Cudoniella acicularis.</title>
        <authorList>
            <person name="Buettner E."/>
            <person name="Kellner H."/>
        </authorList>
    </citation>
    <scope>NUCLEOTIDE SEQUENCE [LARGE SCALE GENOMIC DNA]</scope>
    <source>
        <strain evidence="2 3">DSM 108380</strain>
    </source>
</reference>
<proteinExistence type="predicted"/>
<dbReference type="EMBL" id="JAAMPI010002619">
    <property type="protein sequence ID" value="KAF4610409.1"/>
    <property type="molecule type" value="Genomic_DNA"/>
</dbReference>
<evidence type="ECO:0000256" key="1">
    <source>
        <dbReference type="SAM" id="MobiDB-lite"/>
    </source>
</evidence>
<comment type="caution">
    <text evidence="2">The sequence shown here is derived from an EMBL/GenBank/DDBJ whole genome shotgun (WGS) entry which is preliminary data.</text>
</comment>
<evidence type="ECO:0000313" key="3">
    <source>
        <dbReference type="Proteomes" id="UP000566819"/>
    </source>
</evidence>
<dbReference type="Proteomes" id="UP000566819">
    <property type="component" value="Unassembled WGS sequence"/>
</dbReference>